<dbReference type="Proteomes" id="UP000031532">
    <property type="component" value="Unassembled WGS sequence"/>
</dbReference>
<dbReference type="AlphaFoldDB" id="A0A9X5EAS4"/>
<gene>
    <name evidence="1" type="ORF">QH73_0025415</name>
</gene>
<evidence type="ECO:0000313" key="2">
    <source>
        <dbReference type="Proteomes" id="UP000031532"/>
    </source>
</evidence>
<proteinExistence type="predicted"/>
<accession>A0A9X5EAS4</accession>
<evidence type="ECO:0000313" key="1">
    <source>
        <dbReference type="EMBL" id="NHC37923.1"/>
    </source>
</evidence>
<dbReference type="RefSeq" id="WP_132867544.1">
    <property type="nucleotide sequence ID" value="NZ_JTJC03000013.1"/>
</dbReference>
<name>A0A9X5EAS4_9CYAN</name>
<sequence length="60" mass="6697">MITSSKDGIIIRDLSSGKKLNFLPKDEVESLIISANNQTIAYNKFRGGYGGYFVKVWQAL</sequence>
<keyword evidence="2" id="KW-1185">Reference proteome</keyword>
<comment type="caution">
    <text evidence="1">The sequence shown here is derived from an EMBL/GenBank/DDBJ whole genome shotgun (WGS) entry which is preliminary data.</text>
</comment>
<reference evidence="1 2" key="1">
    <citation type="journal article" date="2015" name="Genome Announc.">
        <title>Draft Genome Sequence of the Terrestrial Cyanobacterium Scytonema millei VB511283, Isolated from Eastern India.</title>
        <authorList>
            <person name="Sen D."/>
            <person name="Chandrababunaidu M.M."/>
            <person name="Singh D."/>
            <person name="Sanghi N."/>
            <person name="Ghorai A."/>
            <person name="Mishra G.P."/>
            <person name="Madduluri M."/>
            <person name="Adhikary S.P."/>
            <person name="Tripathy S."/>
        </authorList>
    </citation>
    <scope>NUCLEOTIDE SEQUENCE [LARGE SCALE GENOMIC DNA]</scope>
    <source>
        <strain evidence="1 2">VB511283</strain>
    </source>
</reference>
<protein>
    <submittedName>
        <fullName evidence="1">Uncharacterized protein</fullName>
    </submittedName>
</protein>
<dbReference type="EMBL" id="JTJC03000013">
    <property type="protein sequence ID" value="NHC37923.1"/>
    <property type="molecule type" value="Genomic_DNA"/>
</dbReference>
<organism evidence="1 2">
    <name type="scientific">Scytonema millei VB511283</name>
    <dbReference type="NCBI Taxonomy" id="1245923"/>
    <lineage>
        <taxon>Bacteria</taxon>
        <taxon>Bacillati</taxon>
        <taxon>Cyanobacteriota</taxon>
        <taxon>Cyanophyceae</taxon>
        <taxon>Nostocales</taxon>
        <taxon>Scytonemataceae</taxon>
        <taxon>Scytonema</taxon>
    </lineage>
</organism>